<reference evidence="1 2" key="1">
    <citation type="journal article" date="2012" name="Genome Biol.">
        <title>Sequencing three crocodilian genomes to illuminate the evolution of archosaurs and amniotes.</title>
        <authorList>
            <person name="St John J.A."/>
            <person name="Braun E.L."/>
            <person name="Isberg S.R."/>
            <person name="Miles L.G."/>
            <person name="Chong A.Y."/>
            <person name="Gongora J."/>
            <person name="Dalzell P."/>
            <person name="Moran C."/>
            <person name="Bed'hom B."/>
            <person name="Abzhanov A."/>
            <person name="Burgess S.C."/>
            <person name="Cooksey A.M."/>
            <person name="Castoe T.A."/>
            <person name="Crawford N.G."/>
            <person name="Densmore L.D."/>
            <person name="Drew J.C."/>
            <person name="Edwards S.V."/>
            <person name="Faircloth B.C."/>
            <person name="Fujita M.K."/>
            <person name="Greenwold M.J."/>
            <person name="Hoffmann F.G."/>
            <person name="Howard J.M."/>
            <person name="Iguchi T."/>
            <person name="Janes D.E."/>
            <person name="Khan S.Y."/>
            <person name="Kohno S."/>
            <person name="de Koning A.J."/>
            <person name="Lance S.L."/>
            <person name="McCarthy F.M."/>
            <person name="McCormack J.E."/>
            <person name="Merchant M.E."/>
            <person name="Peterson D.G."/>
            <person name="Pollock D.D."/>
            <person name="Pourmand N."/>
            <person name="Raney B.J."/>
            <person name="Roessler K.A."/>
            <person name="Sanford J.R."/>
            <person name="Sawyer R.H."/>
            <person name="Schmidt C.J."/>
            <person name="Triplett E.W."/>
            <person name="Tuberville T.D."/>
            <person name="Venegas-Anaya M."/>
            <person name="Howard J.T."/>
            <person name="Jarvis E.D."/>
            <person name="Guillette L.J.Jr."/>
            <person name="Glenn T.C."/>
            <person name="Green R.E."/>
            <person name="Ray D.A."/>
        </authorList>
    </citation>
    <scope>NUCLEOTIDE SEQUENCE [LARGE SCALE GENOMIC DNA]</scope>
    <source>
        <strain evidence="1">KSC_2009_1</strain>
    </source>
</reference>
<name>A0A151NC27_ALLMI</name>
<evidence type="ECO:0000313" key="2">
    <source>
        <dbReference type="Proteomes" id="UP000050525"/>
    </source>
</evidence>
<sequence>MVTCQDLRQLDITDGATDATRKYHGTSACRNMTYPHSGDCGGSGTRWTSDPDGSCYCWPSLKQTAVWDLLTQQLYIPAGSRPGAAVGGDSGGAPCLPLPGLGSRLQGSFLRAGIFISVSEEKSIMALMVQDFTRLRIYHG</sequence>
<dbReference type="EMBL" id="AKHW03003532">
    <property type="protein sequence ID" value="KYO34337.1"/>
    <property type="molecule type" value="Genomic_DNA"/>
</dbReference>
<dbReference type="AlphaFoldDB" id="A0A151NC27"/>
<organism evidence="1 2">
    <name type="scientific">Alligator mississippiensis</name>
    <name type="common">American alligator</name>
    <dbReference type="NCBI Taxonomy" id="8496"/>
    <lineage>
        <taxon>Eukaryota</taxon>
        <taxon>Metazoa</taxon>
        <taxon>Chordata</taxon>
        <taxon>Craniata</taxon>
        <taxon>Vertebrata</taxon>
        <taxon>Euteleostomi</taxon>
        <taxon>Archelosauria</taxon>
        <taxon>Archosauria</taxon>
        <taxon>Crocodylia</taxon>
        <taxon>Alligatoridae</taxon>
        <taxon>Alligatorinae</taxon>
        <taxon>Alligator</taxon>
    </lineage>
</organism>
<proteinExistence type="predicted"/>
<protein>
    <submittedName>
        <fullName evidence="1">Uncharacterized protein</fullName>
    </submittedName>
</protein>
<gene>
    <name evidence="1" type="ORF">Y1Q_0007612</name>
</gene>
<keyword evidence="2" id="KW-1185">Reference proteome</keyword>
<comment type="caution">
    <text evidence="1">The sequence shown here is derived from an EMBL/GenBank/DDBJ whole genome shotgun (WGS) entry which is preliminary data.</text>
</comment>
<evidence type="ECO:0000313" key="1">
    <source>
        <dbReference type="EMBL" id="KYO34337.1"/>
    </source>
</evidence>
<accession>A0A151NC27</accession>
<dbReference type="Proteomes" id="UP000050525">
    <property type="component" value="Unassembled WGS sequence"/>
</dbReference>